<evidence type="ECO:0000313" key="3">
    <source>
        <dbReference type="EMBL" id="SFJ23155.1"/>
    </source>
</evidence>
<evidence type="ECO:0000313" key="4">
    <source>
        <dbReference type="Proteomes" id="UP000198635"/>
    </source>
</evidence>
<dbReference type="AlphaFoldDB" id="A0A1I3PNU5"/>
<keyword evidence="1" id="KW-0175">Coiled coil</keyword>
<sequence length="98" mass="10571">MAFSDKDLHAQEQQIQILKEELSRLNTQFDAQLKGLGISEDDLLAALDTDLPPELQKMMSEAQDKAKREGAARSAQSAPAPVTGAKAPGTGRRGVVRL</sequence>
<reference evidence="4" key="1">
    <citation type="submission" date="2016-10" db="EMBL/GenBank/DDBJ databases">
        <authorList>
            <person name="Varghese N."/>
            <person name="Submissions S."/>
        </authorList>
    </citation>
    <scope>NUCLEOTIDE SEQUENCE [LARGE SCALE GENOMIC DNA]</scope>
    <source>
        <strain evidence="4">DSM 5918</strain>
    </source>
</reference>
<accession>A0A1I3PNU5</accession>
<dbReference type="RefSeq" id="WP_092372547.1">
    <property type="nucleotide sequence ID" value="NZ_FORX01000002.1"/>
</dbReference>
<dbReference type="OrthoDB" id="9854203at2"/>
<evidence type="ECO:0000256" key="2">
    <source>
        <dbReference type="SAM" id="MobiDB-lite"/>
    </source>
</evidence>
<evidence type="ECO:0000256" key="1">
    <source>
        <dbReference type="SAM" id="Coils"/>
    </source>
</evidence>
<keyword evidence="4" id="KW-1185">Reference proteome</keyword>
<dbReference type="EMBL" id="FORX01000002">
    <property type="protein sequence ID" value="SFJ23155.1"/>
    <property type="molecule type" value="Genomic_DNA"/>
</dbReference>
<gene>
    <name evidence="3" type="ORF">SAMN04488082_10263</name>
</gene>
<dbReference type="Proteomes" id="UP000198635">
    <property type="component" value="Unassembled WGS sequence"/>
</dbReference>
<dbReference type="STRING" id="52560.SAMN04488082_10263"/>
<feature type="compositionally biased region" description="Basic and acidic residues" evidence="2">
    <location>
        <begin position="62"/>
        <end position="71"/>
    </location>
</feature>
<feature type="region of interest" description="Disordered" evidence="2">
    <location>
        <begin position="59"/>
        <end position="98"/>
    </location>
</feature>
<proteinExistence type="predicted"/>
<organism evidence="3 4">
    <name type="scientific">Desulfomicrobium apsheronum</name>
    <dbReference type="NCBI Taxonomy" id="52560"/>
    <lineage>
        <taxon>Bacteria</taxon>
        <taxon>Pseudomonadati</taxon>
        <taxon>Thermodesulfobacteriota</taxon>
        <taxon>Desulfovibrionia</taxon>
        <taxon>Desulfovibrionales</taxon>
        <taxon>Desulfomicrobiaceae</taxon>
        <taxon>Desulfomicrobium</taxon>
    </lineage>
</organism>
<name>A0A1I3PNU5_9BACT</name>
<protein>
    <submittedName>
        <fullName evidence="3">Uncharacterized protein</fullName>
    </submittedName>
</protein>
<feature type="coiled-coil region" evidence="1">
    <location>
        <begin position="1"/>
        <end position="28"/>
    </location>
</feature>